<dbReference type="InterPro" id="IPR011989">
    <property type="entry name" value="ARM-like"/>
</dbReference>
<dbReference type="GO" id="GO:0031462">
    <property type="term" value="C:Cul2-RING ubiquitin ligase complex"/>
    <property type="evidence" value="ECO:0007669"/>
    <property type="project" value="TreeGrafter"/>
</dbReference>
<organism evidence="3 4">
    <name type="scientific">Armadillidium nasatum</name>
    <dbReference type="NCBI Taxonomy" id="96803"/>
    <lineage>
        <taxon>Eukaryota</taxon>
        <taxon>Metazoa</taxon>
        <taxon>Ecdysozoa</taxon>
        <taxon>Arthropoda</taxon>
        <taxon>Crustacea</taxon>
        <taxon>Multicrustacea</taxon>
        <taxon>Malacostraca</taxon>
        <taxon>Eumalacostraca</taxon>
        <taxon>Peracarida</taxon>
        <taxon>Isopoda</taxon>
        <taxon>Oniscidea</taxon>
        <taxon>Crinocheta</taxon>
        <taxon>Armadillidiidae</taxon>
        <taxon>Armadillidium</taxon>
    </lineage>
</organism>
<dbReference type="PANTHER" id="PTHR12904">
    <property type="match status" value="1"/>
</dbReference>
<dbReference type="SUPFAM" id="SSF48371">
    <property type="entry name" value="ARM repeat"/>
    <property type="match status" value="1"/>
</dbReference>
<dbReference type="InterPro" id="IPR016024">
    <property type="entry name" value="ARM-type_fold"/>
</dbReference>
<dbReference type="InterPro" id="IPR051341">
    <property type="entry name" value="Zyg-11_UBL_adapter"/>
</dbReference>
<dbReference type="EMBL" id="SEYY01003478">
    <property type="protein sequence ID" value="KAB7504275.1"/>
    <property type="molecule type" value="Genomic_DNA"/>
</dbReference>
<name>A0A5N5TGJ4_9CRUS</name>
<dbReference type="AlphaFoldDB" id="A0A5N5TGJ4"/>
<evidence type="ECO:0000313" key="3">
    <source>
        <dbReference type="EMBL" id="KAB7504275.1"/>
    </source>
</evidence>
<dbReference type="OrthoDB" id="5783533at2759"/>
<proteinExistence type="predicted"/>
<dbReference type="PANTHER" id="PTHR12904:SF23">
    <property type="entry name" value="PROTEIN ZER-1 HOMOLOG"/>
    <property type="match status" value="1"/>
</dbReference>
<comment type="caution">
    <text evidence="3">The sequence shown here is derived from an EMBL/GenBank/DDBJ whole genome shotgun (WGS) entry which is preliminary data.</text>
</comment>
<reference evidence="3 4" key="1">
    <citation type="journal article" date="2019" name="PLoS Biol.">
        <title>Sex chromosomes control vertical transmission of feminizing Wolbachia symbionts in an isopod.</title>
        <authorList>
            <person name="Becking T."/>
            <person name="Chebbi M.A."/>
            <person name="Giraud I."/>
            <person name="Moumen B."/>
            <person name="Laverre T."/>
            <person name="Caubet Y."/>
            <person name="Peccoud J."/>
            <person name="Gilbert C."/>
            <person name="Cordaux R."/>
        </authorList>
    </citation>
    <scope>NUCLEOTIDE SEQUENCE [LARGE SCALE GENOMIC DNA]</scope>
    <source>
        <strain evidence="3">ANa2</strain>
        <tissue evidence="3">Whole body excluding digestive tract and cuticle</tissue>
    </source>
</reference>
<dbReference type="Pfam" id="PF22964">
    <property type="entry name" value="ZER1-like_2nd"/>
    <property type="match status" value="1"/>
</dbReference>
<evidence type="ECO:0000313" key="4">
    <source>
        <dbReference type="Proteomes" id="UP000326759"/>
    </source>
</evidence>
<gene>
    <name evidence="3" type="ORF">Anas_11366</name>
</gene>
<dbReference type="Proteomes" id="UP000326759">
    <property type="component" value="Unassembled WGS sequence"/>
</dbReference>
<dbReference type="Gene3D" id="1.25.10.10">
    <property type="entry name" value="Leucine-rich Repeat Variant"/>
    <property type="match status" value="1"/>
</dbReference>
<dbReference type="InterPro" id="IPR055142">
    <property type="entry name" value="ZER1-like_C"/>
</dbReference>
<evidence type="ECO:0000259" key="2">
    <source>
        <dbReference type="Pfam" id="PF22964"/>
    </source>
</evidence>
<sequence length="101" mass="11422">MGPQFKEKSSTTRSFEPILRLLQVKHTPECQHWAVWALANLTGVHPKKYCPLVEQEGGLKMLEELLNSSPPHTIGRLANKVISQCVNFKAKKNIELEGEEN</sequence>
<evidence type="ECO:0000256" key="1">
    <source>
        <dbReference type="ARBA" id="ARBA00022786"/>
    </source>
</evidence>
<feature type="domain" description="Protein zer-1 homolog-like C-terminal" evidence="2">
    <location>
        <begin position="11"/>
        <end position="86"/>
    </location>
</feature>
<protein>
    <submittedName>
        <fullName evidence="3">Protein zer-1-like protein</fullName>
    </submittedName>
</protein>
<accession>A0A5N5TGJ4</accession>
<keyword evidence="4" id="KW-1185">Reference proteome</keyword>
<keyword evidence="1" id="KW-0833">Ubl conjugation pathway</keyword>